<proteinExistence type="predicted"/>
<feature type="domain" description="ABC-2 type transporter transmembrane" evidence="6">
    <location>
        <begin position="2"/>
        <end position="120"/>
    </location>
</feature>
<keyword evidence="4 5" id="KW-0472">Membrane</keyword>
<evidence type="ECO:0000256" key="3">
    <source>
        <dbReference type="ARBA" id="ARBA00022989"/>
    </source>
</evidence>
<keyword evidence="2 5" id="KW-0812">Transmembrane</keyword>
<feature type="transmembrane region" description="Helical" evidence="5">
    <location>
        <begin position="125"/>
        <end position="149"/>
    </location>
</feature>
<organism evidence="7 8">
    <name type="scientific">Candidatus Andersenbacteria bacterium RIFCSPHIGHO2_12_FULL_45_11</name>
    <dbReference type="NCBI Taxonomy" id="1797281"/>
    <lineage>
        <taxon>Bacteria</taxon>
        <taxon>Candidatus Anderseniibacteriota</taxon>
    </lineage>
</organism>
<feature type="transmembrane region" description="Helical" evidence="5">
    <location>
        <begin position="6"/>
        <end position="33"/>
    </location>
</feature>
<sequence>MSYAEIAAGFLLASLVRSAVVGGLIFVTGLLFVPVHIDHPLFLLVFTVLVAITFSSLGFIAGLWAKNFEQISIIPTFVIMPLSFLGGIFYSSEMLPPIARMIAVYNPVYYMINGMRYGFYGISDVSITVACTIVLILAAVSLGVVWQMLRVGYNLKS</sequence>
<feature type="transmembrane region" description="Helical" evidence="5">
    <location>
        <begin position="40"/>
        <end position="65"/>
    </location>
</feature>
<dbReference type="Pfam" id="PF01061">
    <property type="entry name" value="ABC2_membrane"/>
    <property type="match status" value="1"/>
</dbReference>
<gene>
    <name evidence="7" type="ORF">A3D99_04915</name>
</gene>
<accession>A0A1G1X0G9</accession>
<protein>
    <recommendedName>
        <fullName evidence="6">ABC-2 type transporter transmembrane domain-containing protein</fullName>
    </recommendedName>
</protein>
<evidence type="ECO:0000256" key="5">
    <source>
        <dbReference type="SAM" id="Phobius"/>
    </source>
</evidence>
<comment type="caution">
    <text evidence="7">The sequence shown here is derived from an EMBL/GenBank/DDBJ whole genome shotgun (WGS) entry which is preliminary data.</text>
</comment>
<dbReference type="EMBL" id="MHHR01000030">
    <property type="protein sequence ID" value="OGY33454.1"/>
    <property type="molecule type" value="Genomic_DNA"/>
</dbReference>
<dbReference type="GO" id="GO:0140359">
    <property type="term" value="F:ABC-type transporter activity"/>
    <property type="evidence" value="ECO:0007669"/>
    <property type="project" value="InterPro"/>
</dbReference>
<keyword evidence="3 5" id="KW-1133">Transmembrane helix</keyword>
<evidence type="ECO:0000256" key="1">
    <source>
        <dbReference type="ARBA" id="ARBA00004141"/>
    </source>
</evidence>
<evidence type="ECO:0000259" key="6">
    <source>
        <dbReference type="Pfam" id="PF01061"/>
    </source>
</evidence>
<evidence type="ECO:0000256" key="2">
    <source>
        <dbReference type="ARBA" id="ARBA00022692"/>
    </source>
</evidence>
<evidence type="ECO:0000313" key="8">
    <source>
        <dbReference type="Proteomes" id="UP000177528"/>
    </source>
</evidence>
<feature type="transmembrane region" description="Helical" evidence="5">
    <location>
        <begin position="102"/>
        <end position="119"/>
    </location>
</feature>
<dbReference type="PANTHER" id="PTHR43332">
    <property type="entry name" value="INNER MEMBRANE TRANSPORT PERMEASE YADH-RELATED"/>
    <property type="match status" value="1"/>
</dbReference>
<dbReference type="Proteomes" id="UP000177528">
    <property type="component" value="Unassembled WGS sequence"/>
</dbReference>
<reference evidence="7 8" key="1">
    <citation type="journal article" date="2016" name="Nat. Commun.">
        <title>Thousands of microbial genomes shed light on interconnected biogeochemical processes in an aquifer system.</title>
        <authorList>
            <person name="Anantharaman K."/>
            <person name="Brown C.T."/>
            <person name="Hug L.A."/>
            <person name="Sharon I."/>
            <person name="Castelle C.J."/>
            <person name="Probst A.J."/>
            <person name="Thomas B.C."/>
            <person name="Singh A."/>
            <person name="Wilkins M.J."/>
            <person name="Karaoz U."/>
            <person name="Brodie E.L."/>
            <person name="Williams K.H."/>
            <person name="Hubbard S.S."/>
            <person name="Banfield J.F."/>
        </authorList>
    </citation>
    <scope>NUCLEOTIDE SEQUENCE [LARGE SCALE GENOMIC DNA]</scope>
</reference>
<evidence type="ECO:0000313" key="7">
    <source>
        <dbReference type="EMBL" id="OGY33454.1"/>
    </source>
</evidence>
<evidence type="ECO:0000256" key="4">
    <source>
        <dbReference type="ARBA" id="ARBA00023136"/>
    </source>
</evidence>
<comment type="subcellular location">
    <subcellularLocation>
        <location evidence="1">Membrane</location>
        <topology evidence="1">Multi-pass membrane protein</topology>
    </subcellularLocation>
</comment>
<feature type="transmembrane region" description="Helical" evidence="5">
    <location>
        <begin position="71"/>
        <end position="90"/>
    </location>
</feature>
<dbReference type="InterPro" id="IPR013525">
    <property type="entry name" value="ABC2_TM"/>
</dbReference>
<dbReference type="GO" id="GO:0005886">
    <property type="term" value="C:plasma membrane"/>
    <property type="evidence" value="ECO:0007669"/>
    <property type="project" value="TreeGrafter"/>
</dbReference>
<dbReference type="PANTHER" id="PTHR43332:SF1">
    <property type="entry name" value="TRANSPORT PERMEASE PROTEIN"/>
    <property type="match status" value="1"/>
</dbReference>
<dbReference type="AlphaFoldDB" id="A0A1G1X0G9"/>
<name>A0A1G1X0G9_9BACT</name>
<dbReference type="InterPro" id="IPR052522">
    <property type="entry name" value="ABC-2_transport_permease"/>
</dbReference>